<evidence type="ECO:0000256" key="1">
    <source>
        <dbReference type="SAM" id="Phobius"/>
    </source>
</evidence>
<dbReference type="Gene3D" id="3.40.50.2000">
    <property type="entry name" value="Glycogen Phosphorylase B"/>
    <property type="match status" value="1"/>
</dbReference>
<gene>
    <name evidence="2" type="ORF">C2S53_020005</name>
</gene>
<keyword evidence="3" id="KW-1185">Reference proteome</keyword>
<dbReference type="AlphaFoldDB" id="A0AAD4JCX6"/>
<organism evidence="2 3">
    <name type="scientific">Perilla frutescens var. hirtella</name>
    <name type="common">Perilla citriodora</name>
    <name type="synonym">Perilla setoyensis</name>
    <dbReference type="NCBI Taxonomy" id="608512"/>
    <lineage>
        <taxon>Eukaryota</taxon>
        <taxon>Viridiplantae</taxon>
        <taxon>Streptophyta</taxon>
        <taxon>Embryophyta</taxon>
        <taxon>Tracheophyta</taxon>
        <taxon>Spermatophyta</taxon>
        <taxon>Magnoliopsida</taxon>
        <taxon>eudicotyledons</taxon>
        <taxon>Gunneridae</taxon>
        <taxon>Pentapetalae</taxon>
        <taxon>asterids</taxon>
        <taxon>lamiids</taxon>
        <taxon>Lamiales</taxon>
        <taxon>Lamiaceae</taxon>
        <taxon>Nepetoideae</taxon>
        <taxon>Elsholtzieae</taxon>
        <taxon>Perilla</taxon>
    </lineage>
</organism>
<comment type="caution">
    <text evidence="2">The sequence shown here is derived from an EMBL/GenBank/DDBJ whole genome shotgun (WGS) entry which is preliminary data.</text>
</comment>
<dbReference type="GO" id="GO:0004805">
    <property type="term" value="F:trehalose-phosphatase activity"/>
    <property type="evidence" value="ECO:0007669"/>
    <property type="project" value="TreeGrafter"/>
</dbReference>
<sequence>IKGFWAIFSIETLYFLLNLFVFTSVKEFEARWIGWLGINLPDEIGQSVLTRALVEKRYIPIFLDEKIVHQYYNGYCNNIL</sequence>
<feature type="transmembrane region" description="Helical" evidence="1">
    <location>
        <begin position="6"/>
        <end position="25"/>
    </location>
</feature>
<evidence type="ECO:0000313" key="3">
    <source>
        <dbReference type="Proteomes" id="UP001190926"/>
    </source>
</evidence>
<dbReference type="SUPFAM" id="SSF53756">
    <property type="entry name" value="UDP-Glycosyltransferase/glycogen phosphorylase"/>
    <property type="match status" value="1"/>
</dbReference>
<keyword evidence="1" id="KW-1133">Transmembrane helix</keyword>
<dbReference type="EMBL" id="SDAM02000090">
    <property type="protein sequence ID" value="KAH6831523.1"/>
    <property type="molecule type" value="Genomic_DNA"/>
</dbReference>
<keyword evidence="1" id="KW-0472">Membrane</keyword>
<dbReference type="GO" id="GO:0005992">
    <property type="term" value="P:trehalose biosynthetic process"/>
    <property type="evidence" value="ECO:0007669"/>
    <property type="project" value="InterPro"/>
</dbReference>
<dbReference type="GO" id="GO:0005829">
    <property type="term" value="C:cytosol"/>
    <property type="evidence" value="ECO:0007669"/>
    <property type="project" value="TreeGrafter"/>
</dbReference>
<name>A0AAD4JCX6_PERFH</name>
<accession>A0AAD4JCX6</accession>
<dbReference type="InterPro" id="IPR001830">
    <property type="entry name" value="Glyco_trans_20"/>
</dbReference>
<evidence type="ECO:0000313" key="2">
    <source>
        <dbReference type="EMBL" id="KAH6831523.1"/>
    </source>
</evidence>
<dbReference type="GO" id="GO:0003825">
    <property type="term" value="F:alpha,alpha-trehalose-phosphate synthase (UDP-forming) activity"/>
    <property type="evidence" value="ECO:0007669"/>
    <property type="project" value="TreeGrafter"/>
</dbReference>
<keyword evidence="1" id="KW-0812">Transmembrane</keyword>
<proteinExistence type="predicted"/>
<feature type="non-terminal residue" evidence="2">
    <location>
        <position position="1"/>
    </location>
</feature>
<dbReference type="PANTHER" id="PTHR10788:SF130">
    <property type="entry name" value="ALPHA,ALPHA-TREHALOSE-PHOSPHATE SYNTHASE [UDP-FORMING] 1"/>
    <property type="match status" value="1"/>
</dbReference>
<dbReference type="Proteomes" id="UP001190926">
    <property type="component" value="Unassembled WGS sequence"/>
</dbReference>
<reference evidence="2 3" key="1">
    <citation type="journal article" date="2021" name="Nat. Commun.">
        <title>Incipient diploidization of the medicinal plant Perilla within 10,000 years.</title>
        <authorList>
            <person name="Zhang Y."/>
            <person name="Shen Q."/>
            <person name="Leng L."/>
            <person name="Zhang D."/>
            <person name="Chen S."/>
            <person name="Shi Y."/>
            <person name="Ning Z."/>
            <person name="Chen S."/>
        </authorList>
    </citation>
    <scope>NUCLEOTIDE SEQUENCE [LARGE SCALE GENOMIC DNA]</scope>
    <source>
        <strain evidence="3">cv. PC099</strain>
    </source>
</reference>
<dbReference type="PANTHER" id="PTHR10788">
    <property type="entry name" value="TREHALOSE-6-PHOSPHATE SYNTHASE"/>
    <property type="match status" value="1"/>
</dbReference>
<protein>
    <submittedName>
        <fullName evidence="2">Trehalose-6-phosphate synthase</fullName>
    </submittedName>
</protein>